<protein>
    <recommendedName>
        <fullName evidence="5">Autophagy-related protein 11 C-terminal domain-containing protein</fullName>
    </recommendedName>
</protein>
<dbReference type="GO" id="GO:0006914">
    <property type="term" value="P:autophagy"/>
    <property type="evidence" value="ECO:0007669"/>
    <property type="project" value="UniProtKB-KW"/>
</dbReference>
<sequence length="364" mass="42223">MSEECQAVTARTKELQVQVEELQTRNKDVVKGLTIEYELYYEKISAVFNEQLKMKDKEIESLKTSLAREREVHGVKEEKQDANPRKHEELRLEYEKEFKNKMQLLMKGMEEKKADEIAWARKEAEFNSRERIKTYEQRIAQLEQQLKKFESAAKTTNRIPNPNSEGMALETLPSSPDVIATQVQKSAMVPSSSEIIPSSTEQSERTENRDAKNAEKNIHDEDDDDDDVGTVVISGQRSEATQTRLRIKEMRMLITIQDIQEGCTVLVVWRDNHNSYIVFSMSPILYFVKQSSLRKMDIDTDSKTGERRPNCFLAVTSHLELCQIRKENNRYNLAVGDRFYRVEVNTLPIESSNIRLRRPNPANI</sequence>
<evidence type="ECO:0000313" key="7">
    <source>
        <dbReference type="Proteomes" id="UP001608902"/>
    </source>
</evidence>
<keyword evidence="2 3" id="KW-0175">Coiled coil</keyword>
<feature type="compositionally biased region" description="Low complexity" evidence="4">
    <location>
        <begin position="190"/>
        <end position="201"/>
    </location>
</feature>
<evidence type="ECO:0000259" key="5">
    <source>
        <dbReference type="Pfam" id="PF10377"/>
    </source>
</evidence>
<organism evidence="6 7">
    <name type="scientific">Gnathostoma spinigerum</name>
    <dbReference type="NCBI Taxonomy" id="75299"/>
    <lineage>
        <taxon>Eukaryota</taxon>
        <taxon>Metazoa</taxon>
        <taxon>Ecdysozoa</taxon>
        <taxon>Nematoda</taxon>
        <taxon>Chromadorea</taxon>
        <taxon>Rhabditida</taxon>
        <taxon>Spirurina</taxon>
        <taxon>Gnathostomatomorpha</taxon>
        <taxon>Gnathostomatoidea</taxon>
        <taxon>Gnathostomatidae</taxon>
        <taxon>Gnathostoma</taxon>
    </lineage>
</organism>
<dbReference type="EMBL" id="JBGFUD010009684">
    <property type="protein sequence ID" value="MFH4982610.1"/>
    <property type="molecule type" value="Genomic_DNA"/>
</dbReference>
<name>A0ABD6ERM2_9BILA</name>
<dbReference type="AlphaFoldDB" id="A0ABD6ERM2"/>
<dbReference type="Proteomes" id="UP001608902">
    <property type="component" value="Unassembled WGS sequence"/>
</dbReference>
<comment type="caution">
    <text evidence="6">The sequence shown here is derived from an EMBL/GenBank/DDBJ whole genome shotgun (WGS) entry which is preliminary data.</text>
</comment>
<dbReference type="InterPro" id="IPR040040">
    <property type="entry name" value="ATG11"/>
</dbReference>
<keyword evidence="1" id="KW-0072">Autophagy</keyword>
<dbReference type="PANTHER" id="PTHR13222">
    <property type="entry name" value="RB1-INDUCIBLE COILED-COIL"/>
    <property type="match status" value="1"/>
</dbReference>
<gene>
    <name evidence="6" type="ORF">AB6A40_009319</name>
</gene>
<feature type="compositionally biased region" description="Basic and acidic residues" evidence="4">
    <location>
        <begin position="202"/>
        <end position="219"/>
    </location>
</feature>
<keyword evidence="7" id="KW-1185">Reference proteome</keyword>
<feature type="coiled-coil region" evidence="3">
    <location>
        <begin position="125"/>
        <end position="159"/>
    </location>
</feature>
<proteinExistence type="predicted"/>
<evidence type="ECO:0000256" key="4">
    <source>
        <dbReference type="SAM" id="MobiDB-lite"/>
    </source>
</evidence>
<evidence type="ECO:0000256" key="3">
    <source>
        <dbReference type="SAM" id="Coils"/>
    </source>
</evidence>
<dbReference type="InterPro" id="IPR019460">
    <property type="entry name" value="Atg11_C"/>
</dbReference>
<evidence type="ECO:0000256" key="2">
    <source>
        <dbReference type="ARBA" id="ARBA00023054"/>
    </source>
</evidence>
<accession>A0ABD6ERM2</accession>
<feature type="domain" description="Autophagy-related protein 11 C-terminal" evidence="5">
    <location>
        <begin position="237"/>
        <end position="345"/>
    </location>
</feature>
<dbReference type="Pfam" id="PF10377">
    <property type="entry name" value="ATG11"/>
    <property type="match status" value="1"/>
</dbReference>
<evidence type="ECO:0000256" key="1">
    <source>
        <dbReference type="ARBA" id="ARBA00023006"/>
    </source>
</evidence>
<feature type="region of interest" description="Disordered" evidence="4">
    <location>
        <begin position="183"/>
        <end position="228"/>
    </location>
</feature>
<reference evidence="6 7" key="1">
    <citation type="submission" date="2024-08" db="EMBL/GenBank/DDBJ databases">
        <title>Gnathostoma spinigerum genome.</title>
        <authorList>
            <person name="Gonzalez-Bertolin B."/>
            <person name="Monzon S."/>
            <person name="Zaballos A."/>
            <person name="Jimenez P."/>
            <person name="Dekumyoy P."/>
            <person name="Varona S."/>
            <person name="Cuesta I."/>
            <person name="Sumanam S."/>
            <person name="Adisakwattana P."/>
            <person name="Gasser R.B."/>
            <person name="Hernandez-Gonzalez A."/>
            <person name="Young N.D."/>
            <person name="Perteguer M.J."/>
        </authorList>
    </citation>
    <scope>NUCLEOTIDE SEQUENCE [LARGE SCALE GENOMIC DNA]</scope>
    <source>
        <strain evidence="6">AL3</strain>
        <tissue evidence="6">Liver</tissue>
    </source>
</reference>
<dbReference type="PANTHER" id="PTHR13222:SF1">
    <property type="entry name" value="RB1-INDUCIBLE COILED-COIL PROTEIN 1"/>
    <property type="match status" value="1"/>
</dbReference>
<evidence type="ECO:0000313" key="6">
    <source>
        <dbReference type="EMBL" id="MFH4982610.1"/>
    </source>
</evidence>